<evidence type="ECO:0000313" key="1">
    <source>
        <dbReference type="EMBL" id="SVB92236.1"/>
    </source>
</evidence>
<protein>
    <submittedName>
        <fullName evidence="1">Uncharacterized protein</fullName>
    </submittedName>
</protein>
<accession>A0A382HY24</accession>
<name>A0A382HY24_9ZZZZ</name>
<proteinExistence type="predicted"/>
<sequence>MPNHNKSANGQKLRYKRIKDFLLQPSFNGFTRDDLFIMQFIKKGWGHDIAALSNMAEALVNLTLRHPGKKNEYQLLMKEVVYRAMHPKVSPYKKDIEKVRSLGKFGYYLEHLNIILGCYQRIVGKELI</sequence>
<organism evidence="1">
    <name type="scientific">marine metagenome</name>
    <dbReference type="NCBI Taxonomy" id="408172"/>
    <lineage>
        <taxon>unclassified sequences</taxon>
        <taxon>metagenomes</taxon>
        <taxon>ecological metagenomes</taxon>
    </lineage>
</organism>
<reference evidence="1" key="1">
    <citation type="submission" date="2018-05" db="EMBL/GenBank/DDBJ databases">
        <authorList>
            <person name="Lanie J.A."/>
            <person name="Ng W.-L."/>
            <person name="Kazmierczak K.M."/>
            <person name="Andrzejewski T.M."/>
            <person name="Davidsen T.M."/>
            <person name="Wayne K.J."/>
            <person name="Tettelin H."/>
            <person name="Glass J.I."/>
            <person name="Rusch D."/>
            <person name="Podicherti R."/>
            <person name="Tsui H.-C.T."/>
            <person name="Winkler M.E."/>
        </authorList>
    </citation>
    <scope>NUCLEOTIDE SEQUENCE</scope>
</reference>
<gene>
    <name evidence="1" type="ORF">METZ01_LOCUS245090</name>
</gene>
<dbReference type="EMBL" id="UINC01064005">
    <property type="protein sequence ID" value="SVB92236.1"/>
    <property type="molecule type" value="Genomic_DNA"/>
</dbReference>
<dbReference type="AlphaFoldDB" id="A0A382HY24"/>
<feature type="non-terminal residue" evidence="1">
    <location>
        <position position="128"/>
    </location>
</feature>